<dbReference type="VEuPathDB" id="AmoebaDB:EIN_045560"/>
<dbReference type="Gene3D" id="2.60.40.10">
    <property type="entry name" value="Immunoglobulins"/>
    <property type="match status" value="1"/>
</dbReference>
<organism evidence="3 4">
    <name type="scientific">Entamoeba invadens IP1</name>
    <dbReference type="NCBI Taxonomy" id="370355"/>
    <lineage>
        <taxon>Eukaryota</taxon>
        <taxon>Amoebozoa</taxon>
        <taxon>Evosea</taxon>
        <taxon>Archamoebae</taxon>
        <taxon>Mastigamoebida</taxon>
        <taxon>Entamoebidae</taxon>
        <taxon>Entamoeba</taxon>
    </lineage>
</organism>
<dbReference type="SUPFAM" id="SSF57184">
    <property type="entry name" value="Growth factor receptor domain"/>
    <property type="match status" value="1"/>
</dbReference>
<feature type="non-terminal residue" evidence="3">
    <location>
        <position position="1"/>
    </location>
</feature>
<dbReference type="KEGG" id="eiv:EIN_045560"/>
<protein>
    <submittedName>
        <fullName evidence="3">Serine-threonine protein kinase, putative</fullName>
    </submittedName>
</protein>
<dbReference type="PROSITE" id="PS50011">
    <property type="entry name" value="PROTEIN_KINASE_DOM"/>
    <property type="match status" value="1"/>
</dbReference>
<dbReference type="PANTHER" id="PTHR45756">
    <property type="entry name" value="PALMITOYLTRANSFERASE"/>
    <property type="match status" value="1"/>
</dbReference>
<keyword evidence="1" id="KW-0812">Transmembrane</keyword>
<dbReference type="GO" id="GO:0004672">
    <property type="term" value="F:protein kinase activity"/>
    <property type="evidence" value="ECO:0007669"/>
    <property type="project" value="InterPro"/>
</dbReference>
<dbReference type="Pfam" id="PF00069">
    <property type="entry name" value="Pkinase"/>
    <property type="match status" value="1"/>
</dbReference>
<dbReference type="PANTHER" id="PTHR45756:SF1">
    <property type="entry name" value="PROTEIN KINASE DOMAIN CONTAINING PROTEIN"/>
    <property type="match status" value="1"/>
</dbReference>
<dbReference type="InterPro" id="IPR053215">
    <property type="entry name" value="TKL_Ser/Thr_kinase"/>
</dbReference>
<dbReference type="EMBL" id="KB206664">
    <property type="protein sequence ID" value="ELP89302.1"/>
    <property type="molecule type" value="Genomic_DNA"/>
</dbReference>
<evidence type="ECO:0000259" key="2">
    <source>
        <dbReference type="PROSITE" id="PS50011"/>
    </source>
</evidence>
<dbReference type="Gene3D" id="1.10.510.10">
    <property type="entry name" value="Transferase(Phosphotransferase) domain 1"/>
    <property type="match status" value="1"/>
</dbReference>
<dbReference type="InterPro" id="IPR000719">
    <property type="entry name" value="Prot_kinase_dom"/>
</dbReference>
<feature type="transmembrane region" description="Helical" evidence="1">
    <location>
        <begin position="172"/>
        <end position="199"/>
    </location>
</feature>
<name>A0A0A1U4V0_ENTIV</name>
<dbReference type="SMART" id="SM00220">
    <property type="entry name" value="S_TKc"/>
    <property type="match status" value="1"/>
</dbReference>
<keyword evidence="3" id="KW-0418">Kinase</keyword>
<dbReference type="SUPFAM" id="SSF56112">
    <property type="entry name" value="Protein kinase-like (PK-like)"/>
    <property type="match status" value="1"/>
</dbReference>
<dbReference type="GeneID" id="14888284"/>
<dbReference type="InterPro" id="IPR011009">
    <property type="entry name" value="Kinase-like_dom_sf"/>
</dbReference>
<evidence type="ECO:0000256" key="1">
    <source>
        <dbReference type="SAM" id="Phobius"/>
    </source>
</evidence>
<gene>
    <name evidence="3" type="ORF">EIN_045560</name>
</gene>
<dbReference type="RefSeq" id="XP_004256073.1">
    <property type="nucleotide sequence ID" value="XM_004256025.1"/>
</dbReference>
<evidence type="ECO:0000313" key="3">
    <source>
        <dbReference type="EMBL" id="ELP89302.1"/>
    </source>
</evidence>
<evidence type="ECO:0000313" key="4">
    <source>
        <dbReference type="Proteomes" id="UP000014680"/>
    </source>
</evidence>
<dbReference type="InterPro" id="IPR008271">
    <property type="entry name" value="Ser/Thr_kinase_AS"/>
</dbReference>
<accession>A0A0A1U4V0</accession>
<keyword evidence="1" id="KW-0472">Membrane</keyword>
<dbReference type="InterPro" id="IPR009030">
    <property type="entry name" value="Growth_fac_rcpt_cys_sf"/>
</dbReference>
<dbReference type="InterPro" id="IPR013783">
    <property type="entry name" value="Ig-like_fold"/>
</dbReference>
<dbReference type="AlphaFoldDB" id="A0A0A1U4V0"/>
<dbReference type="OrthoDB" id="18172at2759"/>
<keyword evidence="1" id="KW-1133">Transmembrane helix</keyword>
<dbReference type="Proteomes" id="UP000014680">
    <property type="component" value="Unassembled WGS sequence"/>
</dbReference>
<dbReference type="GO" id="GO:0005524">
    <property type="term" value="F:ATP binding"/>
    <property type="evidence" value="ECO:0007669"/>
    <property type="project" value="InterPro"/>
</dbReference>
<dbReference type="Gene3D" id="2.10.220.10">
    <property type="entry name" value="Hormone Receptor, Insulin-like Growth Factor Receptor 1, Chain A, domain 2"/>
    <property type="match status" value="1"/>
</dbReference>
<proteinExistence type="predicted"/>
<keyword evidence="4" id="KW-1185">Reference proteome</keyword>
<feature type="domain" description="Protein kinase" evidence="2">
    <location>
        <begin position="344"/>
        <end position="615"/>
    </location>
</feature>
<keyword evidence="3" id="KW-0808">Transferase</keyword>
<dbReference type="PROSITE" id="PS00108">
    <property type="entry name" value="PROTEIN_KINASE_ST"/>
    <property type="match status" value="1"/>
</dbReference>
<reference evidence="3 4" key="1">
    <citation type="submission" date="2012-10" db="EMBL/GenBank/DDBJ databases">
        <authorList>
            <person name="Zafar N."/>
            <person name="Inman J."/>
            <person name="Hall N."/>
            <person name="Lorenzi H."/>
            <person name="Caler E."/>
        </authorList>
    </citation>
    <scope>NUCLEOTIDE SEQUENCE [LARGE SCALE GENOMIC DNA]</scope>
    <source>
        <strain evidence="3 4">IP1</strain>
    </source>
</reference>
<sequence>FNGKCLTIFALEGVCNLYDANGQCAQCVDGYYISNSLCFKYTFPCAICKDDIKCDKCDKKYFVNENGICESVYNITNCGEFSETLGCLKCIDGYYKSGLRCIQCKQNCSLCTTPELCNKCSNNMVLSTGICIERLYIKHCVNVTNSLCERCNFWYIKSDGMISCHEINITKILLIVIFGCIILLLFFTIIMILVGLYIIQTHHLNVERKKNGIFSIRCVREPIKQLIDKIYITSTTLDFGVDLPVNRMCIKTVVFANKSKCCVKLQLVYIHRKSYKITVSPKVVTLRPRDACFFTIEISPTYSGDFKSSLTLSCVFLERGVELTKRIPLIFSTALSTWIDDSSITNMIEICRGGVGIIFKATYKRRTVVVKKIRQFKNVKDDEFITEVDMLQKIRNPFIVEFIGAVAQNGKHMIVMEYIINGSLDQIIKKYKVKYSHTNMFQCDDVILPQKIRYKILLDATKGVNYLHLNGIFHRDIKPGNILVVKLQSIIEVNAKLSDFGSARNVNLLMSNLTFTKGVGTFKYMAPELLNGLKYSIAADVYSLGITFFEAFAWKDAFGDVKYFFEIPELVSNGKRPDDKCLSDDEKSLLEEMWAQKRKERITREEVVDVMQKMFDRTRNEKF</sequence>